<evidence type="ECO:0000256" key="1">
    <source>
        <dbReference type="SAM" id="Phobius"/>
    </source>
</evidence>
<gene>
    <name evidence="2" type="ORF">A2196_02715</name>
</gene>
<dbReference type="AlphaFoldDB" id="A0A1F5HC90"/>
<reference evidence="2 3" key="1">
    <citation type="journal article" date="2016" name="Nat. Commun.">
        <title>Thousands of microbial genomes shed light on interconnected biogeochemical processes in an aquifer system.</title>
        <authorList>
            <person name="Anantharaman K."/>
            <person name="Brown C.T."/>
            <person name="Hug L.A."/>
            <person name="Sharon I."/>
            <person name="Castelle C.J."/>
            <person name="Probst A.J."/>
            <person name="Thomas B.C."/>
            <person name="Singh A."/>
            <person name="Wilkins M.J."/>
            <person name="Karaoz U."/>
            <person name="Brodie E.L."/>
            <person name="Williams K.H."/>
            <person name="Hubbard S.S."/>
            <person name="Banfield J.F."/>
        </authorList>
    </citation>
    <scope>NUCLEOTIDE SEQUENCE [LARGE SCALE GENOMIC DNA]</scope>
</reference>
<name>A0A1F5HC90_9BACT</name>
<organism evidence="2 3">
    <name type="scientific">Candidatus Curtissbacteria bacterium RIFOXYA1_FULL_41_14</name>
    <dbReference type="NCBI Taxonomy" id="1797737"/>
    <lineage>
        <taxon>Bacteria</taxon>
        <taxon>Candidatus Curtissiibacteriota</taxon>
    </lineage>
</organism>
<sequence length="97" mass="10546">MLPVDSTQIVLLAVIIVLTVFLVVIGFQVYFVLKDLRRTLFRLNRLFDDADDLVGQVKKPIESAGNLFTAMAAGVGIAHLLKKGSKDTKGTEGTKGK</sequence>
<dbReference type="STRING" id="1797737.A2196_02715"/>
<dbReference type="EMBL" id="MFCA01000025">
    <property type="protein sequence ID" value="OGE01773.1"/>
    <property type="molecule type" value="Genomic_DNA"/>
</dbReference>
<protein>
    <submittedName>
        <fullName evidence="2">Uncharacterized protein</fullName>
    </submittedName>
</protein>
<accession>A0A1F5HC90</accession>
<evidence type="ECO:0000313" key="3">
    <source>
        <dbReference type="Proteomes" id="UP000176751"/>
    </source>
</evidence>
<keyword evidence="1" id="KW-0472">Membrane</keyword>
<comment type="caution">
    <text evidence="2">The sequence shown here is derived from an EMBL/GenBank/DDBJ whole genome shotgun (WGS) entry which is preliminary data.</text>
</comment>
<keyword evidence="1" id="KW-1133">Transmembrane helix</keyword>
<dbReference type="Proteomes" id="UP000176751">
    <property type="component" value="Unassembled WGS sequence"/>
</dbReference>
<keyword evidence="1" id="KW-0812">Transmembrane</keyword>
<proteinExistence type="predicted"/>
<evidence type="ECO:0000313" key="2">
    <source>
        <dbReference type="EMBL" id="OGE01773.1"/>
    </source>
</evidence>
<feature type="transmembrane region" description="Helical" evidence="1">
    <location>
        <begin position="6"/>
        <end position="33"/>
    </location>
</feature>